<gene>
    <name evidence="2" type="ORF">OIU84_025802</name>
</gene>
<feature type="transmembrane region" description="Helical" evidence="1">
    <location>
        <begin position="49"/>
        <end position="72"/>
    </location>
</feature>
<comment type="caution">
    <text evidence="2">The sequence shown here is derived from an EMBL/GenBank/DDBJ whole genome shotgun (WGS) entry which is preliminary data.</text>
</comment>
<protein>
    <submittedName>
        <fullName evidence="2">Uncharacterized protein</fullName>
    </submittedName>
</protein>
<evidence type="ECO:0000256" key="1">
    <source>
        <dbReference type="SAM" id="Phobius"/>
    </source>
</evidence>
<evidence type="ECO:0000313" key="3">
    <source>
        <dbReference type="Proteomes" id="UP001162972"/>
    </source>
</evidence>
<keyword evidence="3" id="KW-1185">Reference proteome</keyword>
<keyword evidence="1" id="KW-1133">Transmembrane helix</keyword>
<keyword evidence="1" id="KW-0812">Transmembrane</keyword>
<dbReference type="AlphaFoldDB" id="A0AAD6KKG0"/>
<proteinExistence type="predicted"/>
<sequence>MEIEVSSRTLVCLLGKYGFCIFYVGGIICISWGCWLRVFFYIYSFLRVGFLGISFLVLSASLGGACAFSLPLHIPPVL</sequence>
<organism evidence="2 3">
    <name type="scientific">Salix udensis</name>
    <dbReference type="NCBI Taxonomy" id="889485"/>
    <lineage>
        <taxon>Eukaryota</taxon>
        <taxon>Viridiplantae</taxon>
        <taxon>Streptophyta</taxon>
        <taxon>Embryophyta</taxon>
        <taxon>Tracheophyta</taxon>
        <taxon>Spermatophyta</taxon>
        <taxon>Magnoliopsida</taxon>
        <taxon>eudicotyledons</taxon>
        <taxon>Gunneridae</taxon>
        <taxon>Pentapetalae</taxon>
        <taxon>rosids</taxon>
        <taxon>fabids</taxon>
        <taxon>Malpighiales</taxon>
        <taxon>Salicaceae</taxon>
        <taxon>Saliceae</taxon>
        <taxon>Salix</taxon>
    </lineage>
</organism>
<evidence type="ECO:0000313" key="2">
    <source>
        <dbReference type="EMBL" id="KAJ6425106.1"/>
    </source>
</evidence>
<reference evidence="2 3" key="1">
    <citation type="journal article" date="2023" name="Int. J. Mol. Sci.">
        <title>De Novo Assembly and Annotation of 11 Diverse Shrub Willow (Salix) Genomes Reveals Novel Gene Organization in Sex-Linked Regions.</title>
        <authorList>
            <person name="Hyden B."/>
            <person name="Feng K."/>
            <person name="Yates T.B."/>
            <person name="Jawdy S."/>
            <person name="Cereghino C."/>
            <person name="Smart L.B."/>
            <person name="Muchero W."/>
        </authorList>
    </citation>
    <scope>NUCLEOTIDE SEQUENCE [LARGE SCALE GENOMIC DNA]</scope>
    <source>
        <tissue evidence="2">Shoot tip</tissue>
    </source>
</reference>
<accession>A0AAD6KKG0</accession>
<keyword evidence="1" id="KW-0472">Membrane</keyword>
<name>A0AAD6KKG0_9ROSI</name>
<dbReference type="EMBL" id="JAPFFJ010000006">
    <property type="protein sequence ID" value="KAJ6425106.1"/>
    <property type="molecule type" value="Genomic_DNA"/>
</dbReference>
<dbReference type="Proteomes" id="UP001162972">
    <property type="component" value="Chromosome 16"/>
</dbReference>
<feature type="transmembrane region" description="Helical" evidence="1">
    <location>
        <begin position="21"/>
        <end position="43"/>
    </location>
</feature>